<organism evidence="2 3">
    <name type="scientific">Mesobaculum littorinae</name>
    <dbReference type="NCBI Taxonomy" id="2486419"/>
    <lineage>
        <taxon>Bacteria</taxon>
        <taxon>Pseudomonadati</taxon>
        <taxon>Pseudomonadota</taxon>
        <taxon>Alphaproteobacteria</taxon>
        <taxon>Rhodobacterales</taxon>
        <taxon>Roseobacteraceae</taxon>
        <taxon>Mesobaculum</taxon>
    </lineage>
</organism>
<reference evidence="2 3" key="1">
    <citation type="submission" date="2018-11" db="EMBL/GenBank/DDBJ databases">
        <title>Mesobaculum littorinae gen. nov., sp. nov., isolated from Littorina scabra that represents a novel genus of the order Rhodobacteraceae.</title>
        <authorList>
            <person name="Li F."/>
        </authorList>
    </citation>
    <scope>NUCLEOTIDE SEQUENCE [LARGE SCALE GENOMIC DNA]</scope>
    <source>
        <strain evidence="2 3">M0103</strain>
    </source>
</reference>
<sequence length="152" mass="16355">MVDMDRPVASEEISVMLGANATAVRRTVAYLREAGQLTSTKGQGGAGFRHDRRLRAVSDGRGGLPGARTAASAQVAFEPVLTYRQAAASDRSSGQPRRDLGRGQSWAVVSPATAQGCVWRRVKDRSCRLRGMGSSAKPMELQAGPKYRRLQP</sequence>
<name>A0A438AG78_9RHOB</name>
<feature type="region of interest" description="Disordered" evidence="1">
    <location>
        <begin position="129"/>
        <end position="152"/>
    </location>
</feature>
<dbReference type="AlphaFoldDB" id="A0A438AG78"/>
<dbReference type="OrthoDB" id="9803617at2"/>
<evidence type="ECO:0000313" key="2">
    <source>
        <dbReference type="EMBL" id="RVV97721.1"/>
    </source>
</evidence>
<evidence type="ECO:0000313" key="3">
    <source>
        <dbReference type="Proteomes" id="UP000285908"/>
    </source>
</evidence>
<dbReference type="SUPFAM" id="SSF46785">
    <property type="entry name" value="Winged helix' DNA-binding domain"/>
    <property type="match status" value="1"/>
</dbReference>
<evidence type="ECO:0000256" key="1">
    <source>
        <dbReference type="SAM" id="MobiDB-lite"/>
    </source>
</evidence>
<dbReference type="EMBL" id="RQXX01000003">
    <property type="protein sequence ID" value="RVV97721.1"/>
    <property type="molecule type" value="Genomic_DNA"/>
</dbReference>
<dbReference type="Gene3D" id="1.10.10.10">
    <property type="entry name" value="Winged helix-like DNA-binding domain superfamily/Winged helix DNA-binding domain"/>
    <property type="match status" value="1"/>
</dbReference>
<gene>
    <name evidence="2" type="ORF">EKE94_09495</name>
</gene>
<dbReference type="InterPro" id="IPR036390">
    <property type="entry name" value="WH_DNA-bd_sf"/>
</dbReference>
<proteinExistence type="predicted"/>
<protein>
    <submittedName>
        <fullName evidence="2">Uncharacterized protein</fullName>
    </submittedName>
</protein>
<dbReference type="Proteomes" id="UP000285908">
    <property type="component" value="Unassembled WGS sequence"/>
</dbReference>
<accession>A0A438AG78</accession>
<keyword evidence="3" id="KW-1185">Reference proteome</keyword>
<comment type="caution">
    <text evidence="2">The sequence shown here is derived from an EMBL/GenBank/DDBJ whole genome shotgun (WGS) entry which is preliminary data.</text>
</comment>
<dbReference type="InterPro" id="IPR036388">
    <property type="entry name" value="WH-like_DNA-bd_sf"/>
</dbReference>